<sequence length="54" mass="5767">MIILFVLTFATVAAAMWLLVDMLRRNEPALGMIGLMVLQAAGVMGAAYGVLSRV</sequence>
<keyword evidence="1" id="KW-1133">Transmembrane helix</keyword>
<protein>
    <submittedName>
        <fullName evidence="2">Uncharacterized protein</fullName>
    </submittedName>
</protein>
<proteinExistence type="predicted"/>
<gene>
    <name evidence="2" type="ORF">Pme01_24810</name>
</gene>
<keyword evidence="1" id="KW-0812">Transmembrane</keyword>
<dbReference type="AlphaFoldDB" id="A0A8J3TAR1"/>
<organism evidence="2 3">
    <name type="scientific">Planosporangium mesophilum</name>
    <dbReference type="NCBI Taxonomy" id="689768"/>
    <lineage>
        <taxon>Bacteria</taxon>
        <taxon>Bacillati</taxon>
        <taxon>Actinomycetota</taxon>
        <taxon>Actinomycetes</taxon>
        <taxon>Micromonosporales</taxon>
        <taxon>Micromonosporaceae</taxon>
        <taxon>Planosporangium</taxon>
    </lineage>
</organism>
<keyword evidence="3" id="KW-1185">Reference proteome</keyword>
<feature type="transmembrane region" description="Helical" evidence="1">
    <location>
        <begin position="30"/>
        <end position="51"/>
    </location>
</feature>
<reference evidence="2" key="1">
    <citation type="submission" date="2021-01" db="EMBL/GenBank/DDBJ databases">
        <title>Whole genome shotgun sequence of Planosporangium mesophilum NBRC 109066.</title>
        <authorList>
            <person name="Komaki H."/>
            <person name="Tamura T."/>
        </authorList>
    </citation>
    <scope>NUCLEOTIDE SEQUENCE</scope>
    <source>
        <strain evidence="2">NBRC 109066</strain>
    </source>
</reference>
<name>A0A8J3TAR1_9ACTN</name>
<dbReference type="EMBL" id="BOON01000022">
    <property type="protein sequence ID" value="GII22884.1"/>
    <property type="molecule type" value="Genomic_DNA"/>
</dbReference>
<evidence type="ECO:0000256" key="1">
    <source>
        <dbReference type="SAM" id="Phobius"/>
    </source>
</evidence>
<accession>A0A8J3TAR1</accession>
<evidence type="ECO:0000313" key="3">
    <source>
        <dbReference type="Proteomes" id="UP000599074"/>
    </source>
</evidence>
<comment type="caution">
    <text evidence="2">The sequence shown here is derived from an EMBL/GenBank/DDBJ whole genome shotgun (WGS) entry which is preliminary data.</text>
</comment>
<keyword evidence="1" id="KW-0472">Membrane</keyword>
<evidence type="ECO:0000313" key="2">
    <source>
        <dbReference type="EMBL" id="GII22884.1"/>
    </source>
</evidence>
<dbReference type="Proteomes" id="UP000599074">
    <property type="component" value="Unassembled WGS sequence"/>
</dbReference>